<evidence type="ECO:0000313" key="1">
    <source>
        <dbReference type="EMBL" id="ATY62746.1"/>
    </source>
</evidence>
<dbReference type="VEuPathDB" id="FungiDB:CCM_00084"/>
<name>A0A2H4SI14_CORMI</name>
<gene>
    <name evidence="1" type="ORF">A9K55_007516</name>
</gene>
<dbReference type="AlphaFoldDB" id="A0A2H4SI14"/>
<reference evidence="1 2" key="1">
    <citation type="journal article" date="2017" name="BMC Genomics">
        <title>Chromosome level assembly and secondary metabolite potential of the parasitic fungus Cordyceps militaris.</title>
        <authorList>
            <person name="Kramer G.J."/>
            <person name="Nodwell J.R."/>
        </authorList>
    </citation>
    <scope>NUCLEOTIDE SEQUENCE [LARGE SCALE GENOMIC DNA]</scope>
    <source>
        <strain evidence="1 2">ATCC 34164</strain>
    </source>
</reference>
<dbReference type="Proteomes" id="UP000323067">
    <property type="component" value="Chromosome vii"/>
</dbReference>
<dbReference type="OrthoDB" id="3513895at2759"/>
<dbReference type="EMBL" id="CP023324">
    <property type="protein sequence ID" value="ATY62746.1"/>
    <property type="molecule type" value="Genomic_DNA"/>
</dbReference>
<sequence>MLAVSTEKVVGGRTIHLTPVAHHHYLHSTKSRNQVELLTTPASHTQTEPVRINTNTVPQPFLDVALLQKESSTRQAHQLPFNCSDKRRQRHECMSVVSTRIQLPSKRVSSRPLVVQVAPPMPNQFSGGNYLFHARGYFQPTRLPDHHSFGVIAGQQTE</sequence>
<dbReference type="VEuPathDB" id="FungiDB:A9K55_007516"/>
<organism evidence="1 2">
    <name type="scientific">Cordyceps militaris</name>
    <name type="common">Caterpillar fungus</name>
    <name type="synonym">Clavaria militaris</name>
    <dbReference type="NCBI Taxonomy" id="73501"/>
    <lineage>
        <taxon>Eukaryota</taxon>
        <taxon>Fungi</taxon>
        <taxon>Dikarya</taxon>
        <taxon>Ascomycota</taxon>
        <taxon>Pezizomycotina</taxon>
        <taxon>Sordariomycetes</taxon>
        <taxon>Hypocreomycetidae</taxon>
        <taxon>Hypocreales</taxon>
        <taxon>Cordycipitaceae</taxon>
        <taxon>Cordyceps</taxon>
    </lineage>
</organism>
<accession>A0A2H4SI14</accession>
<proteinExistence type="predicted"/>
<evidence type="ECO:0000313" key="2">
    <source>
        <dbReference type="Proteomes" id="UP000323067"/>
    </source>
</evidence>
<protein>
    <submittedName>
        <fullName evidence="1">Uncharacterized protein</fullName>
    </submittedName>
</protein>